<dbReference type="InterPro" id="IPR017972">
    <property type="entry name" value="Cyt_P450_CS"/>
</dbReference>
<dbReference type="InterPro" id="IPR002397">
    <property type="entry name" value="Cyt_P450_B"/>
</dbReference>
<keyword evidence="2" id="KW-0503">Monooxygenase</keyword>
<comment type="similarity">
    <text evidence="1 2">Belongs to the cytochrome P450 family.</text>
</comment>
<dbReference type="PROSITE" id="PS00086">
    <property type="entry name" value="CYTOCHROME_P450"/>
    <property type="match status" value="1"/>
</dbReference>
<keyword evidence="2" id="KW-0349">Heme</keyword>
<evidence type="ECO:0000313" key="4">
    <source>
        <dbReference type="Proteomes" id="UP001058271"/>
    </source>
</evidence>
<dbReference type="RefSeq" id="WP_260728670.1">
    <property type="nucleotide sequence ID" value="NZ_BAAABS010000015.1"/>
</dbReference>
<keyword evidence="2" id="KW-0408">Iron</keyword>
<evidence type="ECO:0000256" key="1">
    <source>
        <dbReference type="ARBA" id="ARBA00010617"/>
    </source>
</evidence>
<dbReference type="PRINTS" id="PR00385">
    <property type="entry name" value="P450"/>
</dbReference>
<dbReference type="PANTHER" id="PTHR46696:SF1">
    <property type="entry name" value="CYTOCHROME P450 YJIB-RELATED"/>
    <property type="match status" value="1"/>
</dbReference>
<dbReference type="EMBL" id="CP073721">
    <property type="protein sequence ID" value="UWZ39270.1"/>
    <property type="molecule type" value="Genomic_DNA"/>
</dbReference>
<dbReference type="SUPFAM" id="SSF48264">
    <property type="entry name" value="Cytochrome P450"/>
    <property type="match status" value="1"/>
</dbReference>
<keyword evidence="2" id="KW-0479">Metal-binding</keyword>
<evidence type="ECO:0000256" key="2">
    <source>
        <dbReference type="RuleBase" id="RU000461"/>
    </source>
</evidence>
<dbReference type="CDD" id="cd20625">
    <property type="entry name" value="CYP164-like"/>
    <property type="match status" value="1"/>
</dbReference>
<name>A0ABY5ZE93_9ACTN</name>
<dbReference type="InterPro" id="IPR001128">
    <property type="entry name" value="Cyt_P450"/>
</dbReference>
<gene>
    <name evidence="3" type="ORF">Drose_14150</name>
</gene>
<keyword evidence="2" id="KW-0560">Oxidoreductase</keyword>
<dbReference type="Gene3D" id="1.10.630.10">
    <property type="entry name" value="Cytochrome P450"/>
    <property type="match status" value="1"/>
</dbReference>
<dbReference type="PRINTS" id="PR00359">
    <property type="entry name" value="BP450"/>
</dbReference>
<keyword evidence="4" id="KW-1185">Reference proteome</keyword>
<organism evidence="3 4">
    <name type="scientific">Dactylosporangium roseum</name>
    <dbReference type="NCBI Taxonomy" id="47989"/>
    <lineage>
        <taxon>Bacteria</taxon>
        <taxon>Bacillati</taxon>
        <taxon>Actinomycetota</taxon>
        <taxon>Actinomycetes</taxon>
        <taxon>Micromonosporales</taxon>
        <taxon>Micromonosporaceae</taxon>
        <taxon>Dactylosporangium</taxon>
    </lineage>
</organism>
<reference evidence="3" key="1">
    <citation type="submission" date="2021-04" db="EMBL/GenBank/DDBJ databases">
        <title>Biosynthetic gene clusters of Dactylosporangioum roseum.</title>
        <authorList>
            <person name="Hartkoorn R.C."/>
            <person name="Beaudoing E."/>
            <person name="Hot D."/>
            <person name="Moureu S."/>
        </authorList>
    </citation>
    <scope>NUCLEOTIDE SEQUENCE</scope>
    <source>
        <strain evidence="3">NRRL B-16295</strain>
    </source>
</reference>
<accession>A0ABY5ZE93</accession>
<protein>
    <submittedName>
        <fullName evidence="3">Cytochrome P450</fullName>
    </submittedName>
</protein>
<dbReference type="Pfam" id="PF00067">
    <property type="entry name" value="p450"/>
    <property type="match status" value="2"/>
</dbReference>
<dbReference type="Proteomes" id="UP001058271">
    <property type="component" value="Chromosome"/>
</dbReference>
<proteinExistence type="inferred from homology"/>
<sequence length="399" mass="44018">MTRNAELLFNPFEPGFAEDPYPAYRKLRQAEPVHESPIGVWLISGYADVMAVLRSQLSVDPRNIQDGPFSVRLIEGRALSMLDRDPPDHTRLRSLVAKVFTRRSIAALEPLVTGLVDDALNRIAVDGRADLVDALAFPLPFEVISRMLGMPRTDTAYIRDLSGKIVHTLDVVADEQEFREIERATAELDAIVADAIAWKRTHPTSDLLTALVEAEDQGDRLSDDELIAQVELLFVAGHETTVNLISGGVEALLRHPAQLALLRDTPDLAPNALEELLRFVNPVQQSRRITIKPWPVRDGRVIPPGTFVIAMLAAANHDESFWGPTAEQLDITRPNARQHLAFGGGPHHCLGAALARLEGRIAVTRLVQRFPGLAFDPAQEVTWNGRISLHGPARLPIVV</sequence>
<evidence type="ECO:0000313" key="3">
    <source>
        <dbReference type="EMBL" id="UWZ39270.1"/>
    </source>
</evidence>
<dbReference type="PANTHER" id="PTHR46696">
    <property type="entry name" value="P450, PUTATIVE (EUROFUNG)-RELATED"/>
    <property type="match status" value="1"/>
</dbReference>
<dbReference type="InterPro" id="IPR036396">
    <property type="entry name" value="Cyt_P450_sf"/>
</dbReference>